<dbReference type="InterPro" id="IPR036005">
    <property type="entry name" value="Creatinase/aminopeptidase-like"/>
</dbReference>
<evidence type="ECO:0000313" key="3">
    <source>
        <dbReference type="EMBL" id="MBP2025916.1"/>
    </source>
</evidence>
<comment type="caution">
    <text evidence="3">The sequence shown here is derived from an EMBL/GenBank/DDBJ whole genome shotgun (WGS) entry which is preliminary data.</text>
</comment>
<dbReference type="InterPro" id="IPR050659">
    <property type="entry name" value="Peptidase_M24B"/>
</dbReference>
<dbReference type="RefSeq" id="WP_210061634.1">
    <property type="nucleotide sequence ID" value="NZ_JAGGLJ010000015.1"/>
</dbReference>
<name>A0ABS4KDS0_9FIRM</name>
<dbReference type="GO" id="GO:0102009">
    <property type="term" value="F:proline dipeptidase activity"/>
    <property type="evidence" value="ECO:0007669"/>
    <property type="project" value="UniProtKB-EC"/>
</dbReference>
<dbReference type="SUPFAM" id="SSF55920">
    <property type="entry name" value="Creatinase/aminopeptidase"/>
    <property type="match status" value="1"/>
</dbReference>
<keyword evidence="3" id="KW-0378">Hydrolase</keyword>
<sequence>MNFRKRLDIVQNRLEKSEIDLFMIGPSSSLKYLVGYNGKIDERLLLLVMMPGEEPFFIANRLYELQLKKTIINDFIFWDDKEEPVKKLIEKLKNQNKKIKKVAIDKSVPSLFSIPILNSLNNCEVILGNSLIDDLRIIKDEEEIEYMAKACKLASESLSEVIELGDYWLDKTENEFMAYLAFEMSKRNLKLPSGIVAVGENAAAPHHITGKDKIKNGNGLMVDFGGNYNNYNTDMTRTFHFGIPSDEFKKVYEIVLEANRLGKEAARVGNLLEDVDRASRNYIIKKGYGEFFTHRTGHGIGIDGHEGPSACEGEKTPIVEGMAFSVEPGIYLPGKFGIRIEDQVVITKNGIKVLHDFPRKLQIK</sequence>
<dbReference type="Gene3D" id="3.90.230.10">
    <property type="entry name" value="Creatinase/methionine aminopeptidase superfamily"/>
    <property type="match status" value="1"/>
</dbReference>
<proteinExistence type="predicted"/>
<keyword evidence="4" id="KW-1185">Reference proteome</keyword>
<feature type="domain" description="Creatinase N-terminal" evidence="2">
    <location>
        <begin position="6"/>
        <end position="138"/>
    </location>
</feature>
<dbReference type="Pfam" id="PF00557">
    <property type="entry name" value="Peptidase_M24"/>
    <property type="match status" value="1"/>
</dbReference>
<dbReference type="InterPro" id="IPR000587">
    <property type="entry name" value="Creatinase_N"/>
</dbReference>
<dbReference type="SUPFAM" id="SSF53092">
    <property type="entry name" value="Creatinase/prolidase N-terminal domain"/>
    <property type="match status" value="1"/>
</dbReference>
<protein>
    <submittedName>
        <fullName evidence="3">Xaa-Pro dipeptidase</fullName>
        <ecNumber evidence="3">3.4.13.9</ecNumber>
    </submittedName>
</protein>
<evidence type="ECO:0000259" key="1">
    <source>
        <dbReference type="Pfam" id="PF00557"/>
    </source>
</evidence>
<dbReference type="EMBL" id="JAGGLJ010000015">
    <property type="protein sequence ID" value="MBP2025916.1"/>
    <property type="molecule type" value="Genomic_DNA"/>
</dbReference>
<accession>A0ABS4KDS0</accession>
<feature type="domain" description="Peptidase M24" evidence="1">
    <location>
        <begin position="145"/>
        <end position="348"/>
    </location>
</feature>
<dbReference type="EC" id="3.4.13.9" evidence="3"/>
<keyword evidence="3" id="KW-0645">Protease</keyword>
<dbReference type="PANTHER" id="PTHR46112:SF3">
    <property type="entry name" value="AMINOPEPTIDASE YPDF"/>
    <property type="match status" value="1"/>
</dbReference>
<reference evidence="3 4" key="1">
    <citation type="submission" date="2021-03" db="EMBL/GenBank/DDBJ databases">
        <title>Genomic Encyclopedia of Type Strains, Phase IV (KMG-IV): sequencing the most valuable type-strain genomes for metagenomic binning, comparative biology and taxonomic classification.</title>
        <authorList>
            <person name="Goeker M."/>
        </authorList>
    </citation>
    <scope>NUCLEOTIDE SEQUENCE [LARGE SCALE GENOMIC DNA]</scope>
    <source>
        <strain evidence="3 4">DSM 27563</strain>
    </source>
</reference>
<dbReference type="PANTHER" id="PTHR46112">
    <property type="entry name" value="AMINOPEPTIDASE"/>
    <property type="match status" value="1"/>
</dbReference>
<dbReference type="InterPro" id="IPR000994">
    <property type="entry name" value="Pept_M24"/>
</dbReference>
<dbReference type="Pfam" id="PF01321">
    <property type="entry name" value="Creatinase_N"/>
    <property type="match status" value="1"/>
</dbReference>
<organism evidence="3 4">
    <name type="scientific">Peptoniphilus stercorisuis</name>
    <dbReference type="NCBI Taxonomy" id="1436965"/>
    <lineage>
        <taxon>Bacteria</taxon>
        <taxon>Bacillati</taxon>
        <taxon>Bacillota</taxon>
        <taxon>Tissierellia</taxon>
        <taxon>Tissierellales</taxon>
        <taxon>Peptoniphilaceae</taxon>
        <taxon>Peptoniphilus</taxon>
    </lineage>
</organism>
<evidence type="ECO:0000259" key="2">
    <source>
        <dbReference type="Pfam" id="PF01321"/>
    </source>
</evidence>
<dbReference type="Proteomes" id="UP001519306">
    <property type="component" value="Unassembled WGS sequence"/>
</dbReference>
<dbReference type="InterPro" id="IPR029149">
    <property type="entry name" value="Creatin/AminoP/Spt16_N"/>
</dbReference>
<gene>
    <name evidence="3" type="ORF">J2Z71_001467</name>
</gene>
<evidence type="ECO:0000313" key="4">
    <source>
        <dbReference type="Proteomes" id="UP001519306"/>
    </source>
</evidence>
<dbReference type="Gene3D" id="3.40.350.10">
    <property type="entry name" value="Creatinase/prolidase N-terminal domain"/>
    <property type="match status" value="1"/>
</dbReference>
<keyword evidence="3" id="KW-0224">Dipeptidase</keyword>